<accession>E7C6W1</accession>
<organism evidence="1">
    <name type="scientific">uncultured Gemmatimonadales bacterium HF0770_11C06</name>
    <dbReference type="NCBI Taxonomy" id="723616"/>
    <lineage>
        <taxon>Bacteria</taxon>
        <taxon>Pseudomonadati</taxon>
        <taxon>Gemmatimonadota</taxon>
        <taxon>Gemmatimonadia</taxon>
        <taxon>Gemmatimonadales</taxon>
        <taxon>environmental samples</taxon>
    </lineage>
</organism>
<sequence>MDRLRLRVGCMCLLAGCLTTELSAEAQLVESEVPELTGIFKGRRCVPAESEVCPEIGRDGSAKLLTARARAFAEVFDELAAPKYDCGPATLPGLFGDPYAFQVEQLVDRVTFTYEKDDIVRTVWLEDNQHSLPSIGAFFVHGYSVGRYEGHRLVVETTKFAFDPAGIAGDYISAPSSTQKRLIERYWLEGENLRMELTVEDPIFLLGPIEYVMEWQRSDQSLSLPWGCDPEAARRNLQLVPTKYPEDPPVNRGR</sequence>
<proteinExistence type="predicted"/>
<name>E7C6W1_9BACT</name>
<protein>
    <submittedName>
        <fullName evidence="1">Uncharacterized protein</fullName>
    </submittedName>
</protein>
<dbReference type="EMBL" id="GU568008">
    <property type="protein sequence ID" value="ADI23185.1"/>
    <property type="molecule type" value="Genomic_DNA"/>
</dbReference>
<reference evidence="1" key="1">
    <citation type="submission" date="2010-01" db="EMBL/GenBank/DDBJ databases">
        <title>Genome fragments of uncultured bacteria from the North Pacific subtropical Gyre.</title>
        <authorList>
            <person name="Pham V.D."/>
            <person name="Delong E.F."/>
        </authorList>
    </citation>
    <scope>NUCLEOTIDE SEQUENCE</scope>
</reference>
<evidence type="ECO:0000313" key="1">
    <source>
        <dbReference type="EMBL" id="ADI23185.1"/>
    </source>
</evidence>
<dbReference type="AlphaFoldDB" id="E7C6W1"/>